<keyword evidence="8" id="KW-1185">Reference proteome</keyword>
<evidence type="ECO:0000256" key="2">
    <source>
        <dbReference type="ARBA" id="ARBA00023125"/>
    </source>
</evidence>
<dbReference type="PRINTS" id="PR00032">
    <property type="entry name" value="HTHARAC"/>
</dbReference>
<dbReference type="Pfam" id="PF00072">
    <property type="entry name" value="Response_reg"/>
    <property type="match status" value="1"/>
</dbReference>
<dbReference type="PROSITE" id="PS50110">
    <property type="entry name" value="RESPONSE_REGULATORY"/>
    <property type="match status" value="1"/>
</dbReference>
<dbReference type="SUPFAM" id="SSF52172">
    <property type="entry name" value="CheY-like"/>
    <property type="match status" value="1"/>
</dbReference>
<dbReference type="SUPFAM" id="SSF46689">
    <property type="entry name" value="Homeodomain-like"/>
    <property type="match status" value="2"/>
</dbReference>
<gene>
    <name evidence="7" type="ORF">ACFFSY_24980</name>
</gene>
<dbReference type="InterPro" id="IPR011006">
    <property type="entry name" value="CheY-like_superfamily"/>
</dbReference>
<evidence type="ECO:0000259" key="6">
    <source>
        <dbReference type="PROSITE" id="PS50110"/>
    </source>
</evidence>
<dbReference type="Proteomes" id="UP001589747">
    <property type="component" value="Unassembled WGS sequence"/>
</dbReference>
<proteinExistence type="predicted"/>
<evidence type="ECO:0000313" key="7">
    <source>
        <dbReference type="EMBL" id="MFB9329203.1"/>
    </source>
</evidence>
<evidence type="ECO:0000313" key="8">
    <source>
        <dbReference type="Proteomes" id="UP001589747"/>
    </source>
</evidence>
<evidence type="ECO:0000256" key="4">
    <source>
        <dbReference type="PROSITE-ProRule" id="PRU00169"/>
    </source>
</evidence>
<name>A0ABV5KXN6_9BACL</name>
<dbReference type="CDD" id="cd17536">
    <property type="entry name" value="REC_YesN-like"/>
    <property type="match status" value="1"/>
</dbReference>
<dbReference type="SMART" id="SM00448">
    <property type="entry name" value="REC"/>
    <property type="match status" value="1"/>
</dbReference>
<dbReference type="Gene3D" id="3.40.50.2300">
    <property type="match status" value="1"/>
</dbReference>
<feature type="domain" description="Response regulatory" evidence="6">
    <location>
        <begin position="4"/>
        <end position="121"/>
    </location>
</feature>
<dbReference type="RefSeq" id="WP_377499239.1">
    <property type="nucleotide sequence ID" value="NZ_JBHMDO010000039.1"/>
</dbReference>
<dbReference type="Gene3D" id="1.10.10.60">
    <property type="entry name" value="Homeodomain-like"/>
    <property type="match status" value="2"/>
</dbReference>
<keyword evidence="1" id="KW-0805">Transcription regulation</keyword>
<dbReference type="PROSITE" id="PS01124">
    <property type="entry name" value="HTH_ARAC_FAMILY_2"/>
    <property type="match status" value="1"/>
</dbReference>
<dbReference type="Pfam" id="PF12833">
    <property type="entry name" value="HTH_18"/>
    <property type="match status" value="1"/>
</dbReference>
<dbReference type="PANTHER" id="PTHR43280:SF10">
    <property type="entry name" value="REGULATORY PROTEIN POCR"/>
    <property type="match status" value="1"/>
</dbReference>
<sequence>MNATALIVDDEYYAIMGIRDGIDWEALRISHVFDASNVRQAMRVFEERNVDILICDIEMPRGTGIELLEWVNEHSPHTETIFLTAHAEFGYVQRAVQLGSFDYMLKPVDFAVLQSTIARAMESVAKERELASMREQFVAYQELIEQQRSHHADRFWHDVLAGRVRCTDEEVERLIREQALPITANARIMPIALSVEAWPQELERGDEDVLDYALRSAAMRGLVPSGVGTVVLTKQGVNVALLFADEGNRGQLQERCMAFIEQCKAELGCRVSCYIGEGVALPALRGMFEKLLAMEYDNVRKSEQVYWFGGEKQGRDVPKLTAFPAWTIWIEQGKRTELAKEIKKTVAAMGDDPALDAAMIHAFYHGYLQMIHYVLQKNGLSAHELFREQRELMEGAIPRTLAQLERWAVALMDIVTGQLHQQDSIVRRVQCFIADHLNETVKREDIADHVHLNPAYLSRLFKKETGVSLTDYMLQERMKVARELIGNSTIPISDIAKSLGYNNFSYFSKMFKRLYGSTPQQCRRQAVGSGE</sequence>
<dbReference type="PANTHER" id="PTHR43280">
    <property type="entry name" value="ARAC-FAMILY TRANSCRIPTIONAL REGULATOR"/>
    <property type="match status" value="1"/>
</dbReference>
<comment type="caution">
    <text evidence="7">The sequence shown here is derived from an EMBL/GenBank/DDBJ whole genome shotgun (WGS) entry which is preliminary data.</text>
</comment>
<dbReference type="InterPro" id="IPR020449">
    <property type="entry name" value="Tscrpt_reg_AraC-type_HTH"/>
</dbReference>
<reference evidence="7 8" key="1">
    <citation type="submission" date="2024-09" db="EMBL/GenBank/DDBJ databases">
        <authorList>
            <person name="Sun Q."/>
            <person name="Mori K."/>
        </authorList>
    </citation>
    <scope>NUCLEOTIDE SEQUENCE [LARGE SCALE GENOMIC DNA]</scope>
    <source>
        <strain evidence="7 8">TISTR 2452</strain>
    </source>
</reference>
<feature type="modified residue" description="4-aspartylphosphate" evidence="4">
    <location>
        <position position="56"/>
    </location>
</feature>
<evidence type="ECO:0000259" key="5">
    <source>
        <dbReference type="PROSITE" id="PS01124"/>
    </source>
</evidence>
<dbReference type="InterPro" id="IPR001789">
    <property type="entry name" value="Sig_transdc_resp-reg_receiver"/>
</dbReference>
<dbReference type="InterPro" id="IPR018060">
    <property type="entry name" value="HTH_AraC"/>
</dbReference>
<protein>
    <submittedName>
        <fullName evidence="7">Response regulator</fullName>
    </submittedName>
</protein>
<dbReference type="InterPro" id="IPR009057">
    <property type="entry name" value="Homeodomain-like_sf"/>
</dbReference>
<keyword evidence="3" id="KW-0804">Transcription</keyword>
<evidence type="ECO:0000256" key="1">
    <source>
        <dbReference type="ARBA" id="ARBA00023015"/>
    </source>
</evidence>
<feature type="domain" description="HTH araC/xylS-type" evidence="5">
    <location>
        <begin position="427"/>
        <end position="525"/>
    </location>
</feature>
<dbReference type="SMART" id="SM00342">
    <property type="entry name" value="HTH_ARAC"/>
    <property type="match status" value="1"/>
</dbReference>
<evidence type="ECO:0000256" key="3">
    <source>
        <dbReference type="ARBA" id="ARBA00023163"/>
    </source>
</evidence>
<accession>A0ABV5KXN6</accession>
<keyword evidence="4" id="KW-0597">Phosphoprotein</keyword>
<keyword evidence="2" id="KW-0238">DNA-binding</keyword>
<organism evidence="7 8">
    <name type="scientific">Paenibacillus aurantiacus</name>
    <dbReference type="NCBI Taxonomy" id="1936118"/>
    <lineage>
        <taxon>Bacteria</taxon>
        <taxon>Bacillati</taxon>
        <taxon>Bacillota</taxon>
        <taxon>Bacilli</taxon>
        <taxon>Bacillales</taxon>
        <taxon>Paenibacillaceae</taxon>
        <taxon>Paenibacillus</taxon>
    </lineage>
</organism>
<dbReference type="EMBL" id="JBHMDO010000039">
    <property type="protein sequence ID" value="MFB9329203.1"/>
    <property type="molecule type" value="Genomic_DNA"/>
</dbReference>